<proteinExistence type="predicted"/>
<evidence type="ECO:0000256" key="2">
    <source>
        <dbReference type="ARBA" id="ARBA00022723"/>
    </source>
</evidence>
<dbReference type="InterPro" id="IPR003347">
    <property type="entry name" value="JmjC_dom"/>
</dbReference>
<dbReference type="GO" id="GO:0016706">
    <property type="term" value="F:2-oxoglutarate-dependent dioxygenase activity"/>
    <property type="evidence" value="ECO:0007669"/>
    <property type="project" value="TreeGrafter"/>
</dbReference>
<dbReference type="AlphaFoldDB" id="A0A348HCH0"/>
<dbReference type="SUPFAM" id="SSF51197">
    <property type="entry name" value="Clavaminate synthase-like"/>
    <property type="match status" value="1"/>
</dbReference>
<dbReference type="EMBL" id="AP018933">
    <property type="protein sequence ID" value="BBG29322.1"/>
    <property type="molecule type" value="Genomic_DNA"/>
</dbReference>
<dbReference type="KEGG" id="zpl:ZBT109_0534"/>
<dbReference type="PANTHER" id="PTHR13096">
    <property type="entry name" value="MINA53 MYC INDUCED NUCLEAR ANTIGEN"/>
    <property type="match status" value="1"/>
</dbReference>
<reference evidence="7 8" key="1">
    <citation type="submission" date="2018-09" db="EMBL/GenBank/DDBJ databases">
        <title>Zymobacter palmae IAM14233 (=T109) whole genome analysis.</title>
        <authorList>
            <person name="Yanase H."/>
        </authorList>
    </citation>
    <scope>NUCLEOTIDE SEQUENCE [LARGE SCALE GENOMIC DNA]</scope>
    <source>
        <strain evidence="7 8">IAM14233</strain>
    </source>
</reference>
<dbReference type="RefSeq" id="WP_027704878.1">
    <property type="nucleotide sequence ID" value="NZ_AP018933.1"/>
</dbReference>
<evidence type="ECO:0000256" key="1">
    <source>
        <dbReference type="ARBA" id="ARBA00001954"/>
    </source>
</evidence>
<dbReference type="InterPro" id="IPR039994">
    <property type="entry name" value="NO66-like"/>
</dbReference>
<dbReference type="STRING" id="1123510.GCA_000620025_01496"/>
<sequence>MTAPSTLPGGLDVTTFLRDYWHKKPLLIRGAYPDFEPPLMPDELAGLACEEGIESRIVEKVGANGKPWQASHGPFDEDTFARLGDRDWTVLVQAVDHYVPEVAELLKDFRFIPTWRLDDIMISYAPTGGSVGPHMDNYDVFLIQATGKRRWQLGKFIDEDEPVIQGIDLRILEHFEVDQDQDWVLEPGDMLYIPPRIAHNGVSESDDCMTYSIGFRAPSADEMVTSYADYRGEQLSEMQRYADADLTLGNPGEVDDVALERARQLILSSLDDREQLKQWFGRYMTQTKYPDQLIEPDEYLDATTLREALAEGAEIERALGSRFAWHDEQGTYATLFVDGDGLRAPKALAHLLGSSAPIPAELADDDVAAGLLAKLINRGSLILSDD</sequence>
<protein>
    <submittedName>
        <fullName evidence="7">Uncharacterized conserved protein</fullName>
    </submittedName>
</protein>
<dbReference type="InterPro" id="IPR046799">
    <property type="entry name" value="ROXA-like_wH"/>
</dbReference>
<evidence type="ECO:0000256" key="4">
    <source>
        <dbReference type="ARBA" id="ARBA00023002"/>
    </source>
</evidence>
<evidence type="ECO:0000256" key="3">
    <source>
        <dbReference type="ARBA" id="ARBA00022964"/>
    </source>
</evidence>
<comment type="cofactor">
    <cofactor evidence="1">
        <name>Fe(2+)</name>
        <dbReference type="ChEBI" id="CHEBI:29033"/>
    </cofactor>
</comment>
<feature type="domain" description="JmjC" evidence="6">
    <location>
        <begin position="101"/>
        <end position="232"/>
    </location>
</feature>
<dbReference type="SMART" id="SM00558">
    <property type="entry name" value="JmjC"/>
    <property type="match status" value="1"/>
</dbReference>
<dbReference type="PROSITE" id="PS51184">
    <property type="entry name" value="JMJC"/>
    <property type="match status" value="1"/>
</dbReference>
<gene>
    <name evidence="7" type="ORF">ZBT109_0534</name>
</gene>
<evidence type="ECO:0000313" key="7">
    <source>
        <dbReference type="EMBL" id="BBG29322.1"/>
    </source>
</evidence>
<dbReference type="PANTHER" id="PTHR13096:SF8">
    <property type="entry name" value="RIBOSOMAL OXYGENASE 1"/>
    <property type="match status" value="1"/>
</dbReference>
<evidence type="ECO:0000259" key="6">
    <source>
        <dbReference type="PROSITE" id="PS51184"/>
    </source>
</evidence>
<dbReference type="Gene3D" id="3.40.366.30">
    <property type="entry name" value="50S ribosomal protein L16 arginine hydroxylase, Chain A, Domain 2"/>
    <property type="match status" value="1"/>
</dbReference>
<evidence type="ECO:0000313" key="8">
    <source>
        <dbReference type="Proteomes" id="UP000267342"/>
    </source>
</evidence>
<dbReference type="Proteomes" id="UP000267342">
    <property type="component" value="Chromosome"/>
</dbReference>
<dbReference type="Pfam" id="PF08007">
    <property type="entry name" value="JmjC_2"/>
    <property type="match status" value="1"/>
</dbReference>
<keyword evidence="8" id="KW-1185">Reference proteome</keyword>
<organism evidence="7 8">
    <name type="scientific">Zymobacter palmae</name>
    <dbReference type="NCBI Taxonomy" id="33074"/>
    <lineage>
        <taxon>Bacteria</taxon>
        <taxon>Pseudomonadati</taxon>
        <taxon>Pseudomonadota</taxon>
        <taxon>Gammaproteobacteria</taxon>
        <taxon>Oceanospirillales</taxon>
        <taxon>Halomonadaceae</taxon>
        <taxon>Zymobacter group</taxon>
        <taxon>Zymobacter</taxon>
    </lineage>
</organism>
<dbReference type="Gene3D" id="2.60.120.650">
    <property type="entry name" value="Cupin"/>
    <property type="match status" value="1"/>
</dbReference>
<dbReference type="OrthoDB" id="9764016at2"/>
<keyword evidence="4" id="KW-0560">Oxidoreductase</keyword>
<dbReference type="CDD" id="cd02208">
    <property type="entry name" value="cupin_RmlC-like"/>
    <property type="match status" value="1"/>
</dbReference>
<keyword evidence="2" id="KW-0479">Metal-binding</keyword>
<name>A0A348HCH0_9GAMM</name>
<keyword evidence="3" id="KW-0223">Dioxygenase</keyword>
<evidence type="ECO:0000256" key="5">
    <source>
        <dbReference type="ARBA" id="ARBA00023004"/>
    </source>
</evidence>
<accession>A0A348HCH0</accession>
<keyword evidence="5" id="KW-0408">Iron</keyword>
<dbReference type="Pfam" id="PF20514">
    <property type="entry name" value="WHD_ROXA"/>
    <property type="match status" value="1"/>
</dbReference>
<dbReference type="GO" id="GO:0046872">
    <property type="term" value="F:metal ion binding"/>
    <property type="evidence" value="ECO:0007669"/>
    <property type="project" value="UniProtKB-KW"/>
</dbReference>